<dbReference type="EMBL" id="CP136862">
    <property type="protein sequence ID" value="WOJ90905.1"/>
    <property type="molecule type" value="Genomic_DNA"/>
</dbReference>
<keyword evidence="1" id="KW-0732">Signal</keyword>
<feature type="signal peptide" evidence="1">
    <location>
        <begin position="1"/>
        <end position="28"/>
    </location>
</feature>
<reference evidence="2 3" key="1">
    <citation type="submission" date="2023-10" db="EMBL/GenBank/DDBJ databases">
        <title>Novel methanotroph of the genus Methylocapsa from a subarctic wetland.</title>
        <authorList>
            <person name="Belova S.E."/>
            <person name="Oshkin I.Y."/>
            <person name="Miroshnikov K."/>
            <person name="Dedysh S.N."/>
        </authorList>
    </citation>
    <scope>NUCLEOTIDE SEQUENCE [LARGE SCALE GENOMIC DNA]</scope>
    <source>
        <strain evidence="2 3">RX1</strain>
    </source>
</reference>
<dbReference type="SUPFAM" id="SSF101898">
    <property type="entry name" value="NHL repeat"/>
    <property type="match status" value="1"/>
</dbReference>
<evidence type="ECO:0000313" key="3">
    <source>
        <dbReference type="Proteomes" id="UP001626536"/>
    </source>
</evidence>
<dbReference type="RefSeq" id="WP_407340494.1">
    <property type="nucleotide sequence ID" value="NZ_CP136862.1"/>
</dbReference>
<evidence type="ECO:0000256" key="1">
    <source>
        <dbReference type="SAM" id="SignalP"/>
    </source>
</evidence>
<name>A0ABZ0HVQ0_9HYPH</name>
<sequence length="727" mass="78060">MTMTSRCSGFAAVSIAVLLTASSAGFSAQQDPGSLIRIGDSDLGGVVTSKNGPEAGVWVIAETTDLPTKFVKIVVTDDQGRYVLPELPKANYSVWVRGYGLVDSTKAQTAPGRIVNLTAAAAPSPAAAAEYYPAIYWYSLLKIPDKSVFSGTGSNSNGAPAALKSQEQWLDIVKTDGCFTCHQIGDKATRTIPKELGHFESSQAAWERRIQSGQASGAMVNAISRLDSNRALALFADWTDRIAAGELPAAQPQRPQGVERNVVISLWDWATPTAYLHDEISTDKRNPTVNANGPLYGSPEESTDYAPILDPAQNSASQVKLPIRDPNTPSTVDDPILAPSPYWGGEPIWNSQANAHNPMFDELGRVWFTSRIRPPSNPAFCKEGSGNPSAKLFPLESSGRQAAVYDPKTKKFTLIDTCFSTHHLQFAQDVNNTLWFSSGGGGGVVGWLNRRAFDETGDAAKSQGWTALVLDANGNGQRDDYVEPGEPVDPTKDKRIAAAFYGIAPSPADGSVWGSVVGFPGAVARLDLGSDPPATTLAEYYELPWNDPRAPVHGYSPRGMDIDSNGVVWASLASGHLASFDRRKCKGPLNGPAATGQHCPEGWSLYPFPGPQFKNVTDSGSAEASYYTWVDQHDTFGLGQNVPIATGNASDALLALVDGKFIILRVPYPMGFYAKGMDGRIDDKNAGWKGKGLWTTYGTRTPFHIEGGKGTTSKVVRFQLRPDPLAR</sequence>
<accession>A0ABZ0HVQ0</accession>
<protein>
    <submittedName>
        <fullName evidence="2">Carboxypeptidase-like regulatory domain-containing protein</fullName>
    </submittedName>
</protein>
<dbReference type="InterPro" id="IPR008969">
    <property type="entry name" value="CarboxyPept-like_regulatory"/>
</dbReference>
<dbReference type="Proteomes" id="UP001626536">
    <property type="component" value="Chromosome"/>
</dbReference>
<feature type="chain" id="PRO_5046488228" evidence="1">
    <location>
        <begin position="29"/>
        <end position="727"/>
    </location>
</feature>
<proteinExistence type="predicted"/>
<dbReference type="SUPFAM" id="SSF49464">
    <property type="entry name" value="Carboxypeptidase regulatory domain-like"/>
    <property type="match status" value="1"/>
</dbReference>
<gene>
    <name evidence="2" type="ORF">RZS28_06365</name>
</gene>
<evidence type="ECO:0000313" key="2">
    <source>
        <dbReference type="EMBL" id="WOJ90905.1"/>
    </source>
</evidence>
<organism evidence="2 3">
    <name type="scientific">Methylocapsa polymorpha</name>
    <dbReference type="NCBI Taxonomy" id="3080828"/>
    <lineage>
        <taxon>Bacteria</taxon>
        <taxon>Pseudomonadati</taxon>
        <taxon>Pseudomonadota</taxon>
        <taxon>Alphaproteobacteria</taxon>
        <taxon>Hyphomicrobiales</taxon>
        <taxon>Beijerinckiaceae</taxon>
        <taxon>Methylocapsa</taxon>
    </lineage>
</organism>
<keyword evidence="3" id="KW-1185">Reference proteome</keyword>